<dbReference type="EMBL" id="ML986486">
    <property type="protein sequence ID" value="KAF2279240.1"/>
    <property type="molecule type" value="Genomic_DNA"/>
</dbReference>
<reference evidence="2" key="1">
    <citation type="journal article" date="2020" name="Stud. Mycol.">
        <title>101 Dothideomycetes genomes: a test case for predicting lifestyles and emergence of pathogens.</title>
        <authorList>
            <person name="Haridas S."/>
            <person name="Albert R."/>
            <person name="Binder M."/>
            <person name="Bloem J."/>
            <person name="Labutti K."/>
            <person name="Salamov A."/>
            <person name="Andreopoulos B."/>
            <person name="Baker S."/>
            <person name="Barry K."/>
            <person name="Bills G."/>
            <person name="Bluhm B."/>
            <person name="Cannon C."/>
            <person name="Castanera R."/>
            <person name="Culley D."/>
            <person name="Daum C."/>
            <person name="Ezra D."/>
            <person name="Gonzalez J."/>
            <person name="Henrissat B."/>
            <person name="Kuo A."/>
            <person name="Liang C."/>
            <person name="Lipzen A."/>
            <person name="Lutzoni F."/>
            <person name="Magnuson J."/>
            <person name="Mondo S."/>
            <person name="Nolan M."/>
            <person name="Ohm R."/>
            <person name="Pangilinan J."/>
            <person name="Park H.-J."/>
            <person name="Ramirez L."/>
            <person name="Alfaro M."/>
            <person name="Sun H."/>
            <person name="Tritt A."/>
            <person name="Yoshinaga Y."/>
            <person name="Zwiers L.-H."/>
            <person name="Turgeon B."/>
            <person name="Goodwin S."/>
            <person name="Spatafora J."/>
            <person name="Crous P."/>
            <person name="Grigoriev I."/>
        </authorList>
    </citation>
    <scope>NUCLEOTIDE SEQUENCE</scope>
    <source>
        <strain evidence="2">CBS 379.55</strain>
    </source>
</reference>
<proteinExistence type="predicted"/>
<evidence type="ECO:0000313" key="2">
    <source>
        <dbReference type="EMBL" id="KAF2279240.1"/>
    </source>
</evidence>
<dbReference type="AlphaFoldDB" id="A0A6A6JRI7"/>
<keyword evidence="3" id="KW-1185">Reference proteome</keyword>
<organism evidence="2 3">
    <name type="scientific">Westerdykella ornata</name>
    <dbReference type="NCBI Taxonomy" id="318751"/>
    <lineage>
        <taxon>Eukaryota</taxon>
        <taxon>Fungi</taxon>
        <taxon>Dikarya</taxon>
        <taxon>Ascomycota</taxon>
        <taxon>Pezizomycotina</taxon>
        <taxon>Dothideomycetes</taxon>
        <taxon>Pleosporomycetidae</taxon>
        <taxon>Pleosporales</taxon>
        <taxon>Sporormiaceae</taxon>
        <taxon>Westerdykella</taxon>
    </lineage>
</organism>
<gene>
    <name evidence="2" type="ORF">EI97DRAFT_498756</name>
</gene>
<dbReference type="GeneID" id="54555751"/>
<feature type="region of interest" description="Disordered" evidence="1">
    <location>
        <begin position="264"/>
        <end position="309"/>
    </location>
</feature>
<protein>
    <submittedName>
        <fullName evidence="2">Uncharacterized protein</fullName>
    </submittedName>
</protein>
<sequence length="373" mass="42943">MACHRSCLIAMGMFAPPHSDPFSAYYRSKSRAGTADAAVPPSDSPIPLTAHHPTPSYQPLKPRDLMVDNRQRSAGWPSWGRAGPTLLTVYKAQSAALCWRPLHHQYSVPHRSLEQRRARKMNPNIFPLVRKPVGYGPPVLERRSYGYGGLYNLGHRPQAWTSDYAAASATAKRRCDRQRRQFGRSHRWGTPFGAYRQRAVPPPLGYPRTSRFGHRYPYPYAVWPSRPMGIPFMPMYRPTPCSRYASTLPRAGIAPLRGYPTRRYRSPPFHSYPKRHAYPTPPVDDDDDVFADEDDDWGDSDDEDDLYDSSWDYDTAEDDDLFDDRNTSYPFSSCDSYSLMYSDYADDDCFGTRNRCFHGHYGYEHPHYPYSRR</sequence>
<dbReference type="Proteomes" id="UP000800097">
    <property type="component" value="Unassembled WGS sequence"/>
</dbReference>
<feature type="region of interest" description="Disordered" evidence="1">
    <location>
        <begin position="34"/>
        <end position="62"/>
    </location>
</feature>
<evidence type="ECO:0000256" key="1">
    <source>
        <dbReference type="SAM" id="MobiDB-lite"/>
    </source>
</evidence>
<evidence type="ECO:0000313" key="3">
    <source>
        <dbReference type="Proteomes" id="UP000800097"/>
    </source>
</evidence>
<feature type="compositionally biased region" description="Acidic residues" evidence="1">
    <location>
        <begin position="283"/>
        <end position="307"/>
    </location>
</feature>
<name>A0A6A6JRI7_WESOR</name>
<accession>A0A6A6JRI7</accession>
<dbReference type="RefSeq" id="XP_033656779.1">
    <property type="nucleotide sequence ID" value="XM_033802576.1"/>
</dbReference>